<gene>
    <name evidence="2" type="ORF">CEUTPL_LOCUS7064</name>
</gene>
<proteinExistence type="predicted"/>
<dbReference type="AlphaFoldDB" id="A0A9N9QIF6"/>
<reference evidence="2" key="1">
    <citation type="submission" date="2022-01" db="EMBL/GenBank/DDBJ databases">
        <authorList>
            <person name="King R."/>
        </authorList>
    </citation>
    <scope>NUCLEOTIDE SEQUENCE</scope>
</reference>
<protein>
    <submittedName>
        <fullName evidence="2">Uncharacterized protein</fullName>
    </submittedName>
</protein>
<keyword evidence="1" id="KW-0812">Transmembrane</keyword>
<accession>A0A9N9QIF6</accession>
<dbReference type="EMBL" id="OU892279">
    <property type="protein sequence ID" value="CAG9766480.1"/>
    <property type="molecule type" value="Genomic_DNA"/>
</dbReference>
<keyword evidence="1" id="KW-1133">Transmembrane helix</keyword>
<keyword evidence="3" id="KW-1185">Reference proteome</keyword>
<sequence length="221" mass="25489">MINIAGNFDSQWFHPVLCVIGIVAQQGSLFSSLLNVPLDLIDSVEDIMNANFKIGLENIRFNKEYFKHYASDNVSLKLYKTAIQGKEKQVYLDTIKGLEQVKFGHFAILVELAKAYPFMKEHLQEQLCQIKEIKLFEPLRAYANYVKHSPFRDIMDVCLHCIAESGVMEKEITFWHTKKPSCNHNYDVSTGIEETYILLVCLSIGCTMSLLLLFIERWRAK</sequence>
<organism evidence="2 3">
    <name type="scientific">Ceutorhynchus assimilis</name>
    <name type="common">cabbage seed weevil</name>
    <dbReference type="NCBI Taxonomy" id="467358"/>
    <lineage>
        <taxon>Eukaryota</taxon>
        <taxon>Metazoa</taxon>
        <taxon>Ecdysozoa</taxon>
        <taxon>Arthropoda</taxon>
        <taxon>Hexapoda</taxon>
        <taxon>Insecta</taxon>
        <taxon>Pterygota</taxon>
        <taxon>Neoptera</taxon>
        <taxon>Endopterygota</taxon>
        <taxon>Coleoptera</taxon>
        <taxon>Polyphaga</taxon>
        <taxon>Cucujiformia</taxon>
        <taxon>Curculionidae</taxon>
        <taxon>Ceutorhynchinae</taxon>
        <taxon>Ceutorhynchus</taxon>
    </lineage>
</organism>
<keyword evidence="1" id="KW-0472">Membrane</keyword>
<dbReference type="OrthoDB" id="413361at2759"/>
<feature type="transmembrane region" description="Helical" evidence="1">
    <location>
        <begin position="196"/>
        <end position="215"/>
    </location>
</feature>
<evidence type="ECO:0000313" key="2">
    <source>
        <dbReference type="EMBL" id="CAG9766480.1"/>
    </source>
</evidence>
<name>A0A9N9QIF6_9CUCU</name>
<dbReference type="Gene3D" id="3.40.190.10">
    <property type="entry name" value="Periplasmic binding protein-like II"/>
    <property type="match status" value="2"/>
</dbReference>
<dbReference type="SUPFAM" id="SSF53850">
    <property type="entry name" value="Periplasmic binding protein-like II"/>
    <property type="match status" value="1"/>
</dbReference>
<dbReference type="Proteomes" id="UP001152799">
    <property type="component" value="Chromosome 3"/>
</dbReference>
<evidence type="ECO:0000313" key="3">
    <source>
        <dbReference type="Proteomes" id="UP001152799"/>
    </source>
</evidence>
<evidence type="ECO:0000256" key="1">
    <source>
        <dbReference type="SAM" id="Phobius"/>
    </source>
</evidence>